<keyword evidence="2" id="KW-0812">Transmembrane</keyword>
<dbReference type="InterPro" id="IPR007934">
    <property type="entry name" value="AbfB_ABD"/>
</dbReference>
<protein>
    <submittedName>
        <fullName evidence="4">AbfB domain-containing protein</fullName>
    </submittedName>
</protein>
<evidence type="ECO:0000313" key="4">
    <source>
        <dbReference type="EMBL" id="MBL1086444.1"/>
    </source>
</evidence>
<dbReference type="InterPro" id="IPR036195">
    <property type="entry name" value="AbfB_ABD_sf"/>
</dbReference>
<dbReference type="Pfam" id="PF05270">
    <property type="entry name" value="AbfB"/>
    <property type="match status" value="1"/>
</dbReference>
<sequence>MPENSPLVPQQPDGDPRNAATRPARRRILRPAGVLALAAVAAGVTAMAVHGGAPQTRATPQAHRAPTANAAPADGGPGEHPSVSPSDDSPPGASPSARANAPGKRGGPASPTAPRAVESPVIPTAQPTPTTAKRPFPRRSSPQATGRATAVRSLNRPDGYWRLGGDDVRLGPVTSAAGRRAATFKLVKGLADAHCYSFATADGRYLRTRNSVLRAGHDDGSRPFARDATFCPHPSAFTGATALESAAHPGRFLRHQNSGLRLDPYRDTGSYRADSAFLLVDGAP</sequence>
<dbReference type="AlphaFoldDB" id="A0A937ER29"/>
<feature type="domain" description="Alpha-L-arabinofuranosidase B arabinose-binding" evidence="3">
    <location>
        <begin position="151"/>
        <end position="278"/>
    </location>
</feature>
<comment type="caution">
    <text evidence="4">The sequence shown here is derived from an EMBL/GenBank/DDBJ whole genome shotgun (WGS) entry which is preliminary data.</text>
</comment>
<feature type="transmembrane region" description="Helical" evidence="2">
    <location>
        <begin position="32"/>
        <end position="53"/>
    </location>
</feature>
<organism evidence="4 5">
    <name type="scientific">Streptomyces actinomycinicus</name>
    <dbReference type="NCBI Taxonomy" id="1695166"/>
    <lineage>
        <taxon>Bacteria</taxon>
        <taxon>Bacillati</taxon>
        <taxon>Actinomycetota</taxon>
        <taxon>Actinomycetes</taxon>
        <taxon>Kitasatosporales</taxon>
        <taxon>Streptomycetaceae</taxon>
        <taxon>Streptomyces</taxon>
    </lineage>
</organism>
<dbReference type="CDD" id="cd23399">
    <property type="entry name" value="beta-trefoil_ABD_ABFB"/>
    <property type="match status" value="1"/>
</dbReference>
<keyword evidence="2" id="KW-1133">Transmembrane helix</keyword>
<keyword evidence="2" id="KW-0472">Membrane</keyword>
<feature type="compositionally biased region" description="Low complexity" evidence="1">
    <location>
        <begin position="60"/>
        <end position="74"/>
    </location>
</feature>
<dbReference type="PROSITE" id="PS51318">
    <property type="entry name" value="TAT"/>
    <property type="match status" value="1"/>
</dbReference>
<evidence type="ECO:0000259" key="3">
    <source>
        <dbReference type="Pfam" id="PF05270"/>
    </source>
</evidence>
<feature type="region of interest" description="Disordered" evidence="1">
    <location>
        <begin position="52"/>
        <end position="153"/>
    </location>
</feature>
<dbReference type="GO" id="GO:0046556">
    <property type="term" value="F:alpha-L-arabinofuranosidase activity"/>
    <property type="evidence" value="ECO:0007669"/>
    <property type="project" value="InterPro"/>
</dbReference>
<evidence type="ECO:0000256" key="1">
    <source>
        <dbReference type="SAM" id="MobiDB-lite"/>
    </source>
</evidence>
<dbReference type="Proteomes" id="UP000661858">
    <property type="component" value="Unassembled WGS sequence"/>
</dbReference>
<reference evidence="4" key="1">
    <citation type="submission" date="2021-01" db="EMBL/GenBank/DDBJ databases">
        <title>WGS of actinomycetes isolated from Thailand.</title>
        <authorList>
            <person name="Thawai C."/>
        </authorList>
    </citation>
    <scope>NUCLEOTIDE SEQUENCE</scope>
    <source>
        <strain evidence="4">RCU-197</strain>
    </source>
</reference>
<dbReference type="RefSeq" id="WP_201842830.1">
    <property type="nucleotide sequence ID" value="NZ_JAERRK010000022.1"/>
</dbReference>
<gene>
    <name evidence="4" type="ORF">JK359_31515</name>
</gene>
<dbReference type="GO" id="GO:0046373">
    <property type="term" value="P:L-arabinose metabolic process"/>
    <property type="evidence" value="ECO:0007669"/>
    <property type="project" value="InterPro"/>
</dbReference>
<accession>A0A937ER29</accession>
<dbReference type="SUPFAM" id="SSF110221">
    <property type="entry name" value="AbfB domain"/>
    <property type="match status" value="1"/>
</dbReference>
<dbReference type="EMBL" id="JAERRK010000022">
    <property type="protein sequence ID" value="MBL1086444.1"/>
    <property type="molecule type" value="Genomic_DNA"/>
</dbReference>
<evidence type="ECO:0000313" key="5">
    <source>
        <dbReference type="Proteomes" id="UP000661858"/>
    </source>
</evidence>
<evidence type="ECO:0000256" key="2">
    <source>
        <dbReference type="SAM" id="Phobius"/>
    </source>
</evidence>
<proteinExistence type="predicted"/>
<name>A0A937ER29_9ACTN</name>
<dbReference type="InterPro" id="IPR006311">
    <property type="entry name" value="TAT_signal"/>
</dbReference>
<feature type="compositionally biased region" description="Low complexity" evidence="1">
    <location>
        <begin position="81"/>
        <end position="102"/>
    </location>
</feature>
<feature type="region of interest" description="Disordered" evidence="1">
    <location>
        <begin position="1"/>
        <end position="26"/>
    </location>
</feature>
<keyword evidence="5" id="KW-1185">Reference proteome</keyword>
<dbReference type="Gene3D" id="2.80.10.50">
    <property type="match status" value="1"/>
</dbReference>